<dbReference type="HAMAP" id="MF_00160">
    <property type="entry name" value="SerC_aminotrans_5"/>
    <property type="match status" value="1"/>
</dbReference>
<dbReference type="GO" id="GO:0030170">
    <property type="term" value="F:pyridoxal phosphate binding"/>
    <property type="evidence" value="ECO:0007669"/>
    <property type="project" value="UniProtKB-UniRule"/>
</dbReference>
<accession>A0A0R2UEK4</accession>
<dbReference type="STRING" id="1655612.ABS10_06820"/>
<feature type="binding site" evidence="12">
    <location>
        <position position="150"/>
    </location>
    <ligand>
        <name>pyridoxal 5'-phosphate</name>
        <dbReference type="ChEBI" id="CHEBI:597326"/>
    </ligand>
</feature>
<dbReference type="PANTHER" id="PTHR43247">
    <property type="entry name" value="PHOSPHOSERINE AMINOTRANSFERASE"/>
    <property type="match status" value="1"/>
</dbReference>
<evidence type="ECO:0000256" key="6">
    <source>
        <dbReference type="ARBA" id="ARBA00022679"/>
    </source>
</evidence>
<comment type="catalytic activity">
    <reaction evidence="10 12">
        <text>4-(phosphooxy)-L-threonine + 2-oxoglutarate = (R)-3-hydroxy-2-oxo-4-phosphooxybutanoate + L-glutamate</text>
        <dbReference type="Rhea" id="RHEA:16573"/>
        <dbReference type="ChEBI" id="CHEBI:16810"/>
        <dbReference type="ChEBI" id="CHEBI:29985"/>
        <dbReference type="ChEBI" id="CHEBI:58452"/>
        <dbReference type="ChEBI" id="CHEBI:58538"/>
        <dbReference type="EC" id="2.6.1.52"/>
    </reaction>
</comment>
<dbReference type="UniPathway" id="UPA00244">
    <property type="reaction ID" value="UER00311"/>
</dbReference>
<keyword evidence="6 12" id="KW-0808">Transferase</keyword>
<dbReference type="FunFam" id="3.40.640.10:FF:000010">
    <property type="entry name" value="Phosphoserine aminotransferase"/>
    <property type="match status" value="1"/>
</dbReference>
<dbReference type="GO" id="GO:0008615">
    <property type="term" value="P:pyridoxine biosynthetic process"/>
    <property type="evidence" value="ECO:0007669"/>
    <property type="project" value="UniProtKB-UniRule"/>
</dbReference>
<evidence type="ECO:0000256" key="12">
    <source>
        <dbReference type="HAMAP-Rule" id="MF_00160"/>
    </source>
</evidence>
<feature type="binding site" evidence="12">
    <location>
        <begin position="234"/>
        <end position="235"/>
    </location>
    <ligand>
        <name>pyridoxal 5'-phosphate</name>
        <dbReference type="ChEBI" id="CHEBI:597326"/>
    </ligand>
</feature>
<feature type="binding site" evidence="12">
    <location>
        <position position="169"/>
    </location>
    <ligand>
        <name>pyridoxal 5'-phosphate</name>
        <dbReference type="ChEBI" id="CHEBI:597326"/>
    </ligand>
</feature>
<dbReference type="EMBL" id="LICS01000016">
    <property type="protein sequence ID" value="KRO95803.1"/>
    <property type="molecule type" value="Genomic_DNA"/>
</dbReference>
<comment type="caution">
    <text evidence="14">The sequence shown here is derived from an EMBL/GenBank/DDBJ whole genome shotgun (WGS) entry which is preliminary data.</text>
</comment>
<evidence type="ECO:0000313" key="15">
    <source>
        <dbReference type="Proteomes" id="UP000051027"/>
    </source>
</evidence>
<evidence type="ECO:0000259" key="13">
    <source>
        <dbReference type="Pfam" id="PF00266"/>
    </source>
</evidence>
<comment type="cofactor">
    <cofactor evidence="12">
        <name>pyridoxal 5'-phosphate</name>
        <dbReference type="ChEBI" id="CHEBI:597326"/>
    </cofactor>
    <text evidence="12">Binds 1 pyridoxal phosphate per subunit.</text>
</comment>
<dbReference type="Gene3D" id="3.40.640.10">
    <property type="entry name" value="Type I PLP-dependent aspartate aminotransferase-like (Major domain)"/>
    <property type="match status" value="1"/>
</dbReference>
<dbReference type="Pfam" id="PF00266">
    <property type="entry name" value="Aminotran_5"/>
    <property type="match status" value="1"/>
</dbReference>
<feature type="binding site" evidence="12">
    <location>
        <position position="100"/>
    </location>
    <ligand>
        <name>pyridoxal 5'-phosphate</name>
        <dbReference type="ChEBI" id="CHEBI:597326"/>
    </ligand>
</feature>
<comment type="function">
    <text evidence="12">Catalyzes the reversible conversion of 3-phosphohydroxypyruvate to phosphoserine and of 3-hydroxy-2-oxo-4-phosphonooxybutanoate to phosphohydroxythreonine.</text>
</comment>
<organism evidence="14 15">
    <name type="scientific">SAR86 cluster bacterium BACL1 MAG-120820-bin45</name>
    <dbReference type="NCBI Taxonomy" id="1655612"/>
    <lineage>
        <taxon>Bacteria</taxon>
        <taxon>Pseudomonadati</taxon>
        <taxon>Pseudomonadota</taxon>
        <taxon>Gammaproteobacteria</taxon>
        <taxon>SAR86 cluster</taxon>
    </lineage>
</organism>
<dbReference type="GO" id="GO:0004648">
    <property type="term" value="F:O-phospho-L-serine:2-oxoglutarate aminotransferase activity"/>
    <property type="evidence" value="ECO:0007669"/>
    <property type="project" value="UniProtKB-UniRule"/>
</dbReference>
<comment type="catalytic activity">
    <reaction evidence="11 12">
        <text>O-phospho-L-serine + 2-oxoglutarate = 3-phosphooxypyruvate + L-glutamate</text>
        <dbReference type="Rhea" id="RHEA:14329"/>
        <dbReference type="ChEBI" id="CHEBI:16810"/>
        <dbReference type="ChEBI" id="CHEBI:18110"/>
        <dbReference type="ChEBI" id="CHEBI:29985"/>
        <dbReference type="ChEBI" id="CHEBI:57524"/>
        <dbReference type="EC" id="2.6.1.52"/>
    </reaction>
</comment>
<dbReference type="PANTHER" id="PTHR43247:SF1">
    <property type="entry name" value="PHOSPHOSERINE AMINOTRANSFERASE"/>
    <property type="match status" value="1"/>
</dbReference>
<dbReference type="EC" id="2.6.1.52" evidence="12"/>
<dbReference type="NCBIfam" id="NF003764">
    <property type="entry name" value="PRK05355.1"/>
    <property type="match status" value="1"/>
</dbReference>
<feature type="binding site" evidence="12">
    <location>
        <begin position="75"/>
        <end position="76"/>
    </location>
    <ligand>
        <name>pyridoxal 5'-phosphate</name>
        <dbReference type="ChEBI" id="CHEBI:597326"/>
    </ligand>
</feature>
<sequence length="357" mass="39341">MRKWNFSAGPAAIPESVLEETQSELLEWKNSGMSIMEMSHRSPEYMQVASTARQDLIDLLGIPKNYQVLFLQGGATLQFSMIPMNFALQHQADYLLTGSWSKKALAEASKVATANIVASSETANFNHVPDADSWNESSDAAYFHYVANETIQGNALHQAPITQSPLIADMSSVILSEPIDVSQFSMIYAGAQKNIGPAGLTICIIKDEFLATASESLPEMLQYAKHAESESMLNTPPTFSWYLAGKVFSWLKENGGLEAIAKVNHAKATSLYEFIDASDFYSNPVIHENRSIMNVPFLLRDSDMDAQFLNDAQQAGLLNLKGHRSIGGMRASIYNATPLAAIEALTQFMREFELKHG</sequence>
<dbReference type="AlphaFoldDB" id="A0A0R2UEK4"/>
<dbReference type="GO" id="GO:0005737">
    <property type="term" value="C:cytoplasm"/>
    <property type="evidence" value="ECO:0007669"/>
    <property type="project" value="UniProtKB-SubCell"/>
</dbReference>
<dbReference type="FunFam" id="3.90.1150.10:FF:000006">
    <property type="entry name" value="Phosphoserine aminotransferase"/>
    <property type="match status" value="1"/>
</dbReference>
<dbReference type="GO" id="GO:0006564">
    <property type="term" value="P:L-serine biosynthetic process"/>
    <property type="evidence" value="ECO:0007669"/>
    <property type="project" value="UniProtKB-UniRule"/>
</dbReference>
<evidence type="ECO:0000256" key="11">
    <source>
        <dbReference type="ARBA" id="ARBA00049007"/>
    </source>
</evidence>
<comment type="pathway">
    <text evidence="1 12">Cofactor biosynthesis; pyridoxine 5'-phosphate biosynthesis; pyridoxine 5'-phosphate from D-erythrose 4-phosphate: step 3/5.</text>
</comment>
<comment type="subunit">
    <text evidence="12">Homodimer.</text>
</comment>
<dbReference type="PIRSF" id="PIRSF000525">
    <property type="entry name" value="SerC"/>
    <property type="match status" value="1"/>
</dbReference>
<feature type="binding site" evidence="12">
    <location>
        <position position="192"/>
    </location>
    <ligand>
        <name>pyridoxal 5'-phosphate</name>
        <dbReference type="ChEBI" id="CHEBI:597326"/>
    </ligand>
</feature>
<evidence type="ECO:0000256" key="7">
    <source>
        <dbReference type="ARBA" id="ARBA00022898"/>
    </source>
</evidence>
<keyword evidence="4 12" id="KW-0032">Aminotransferase</keyword>
<dbReference type="Gene3D" id="3.90.1150.10">
    <property type="entry name" value="Aspartate Aminotransferase, domain 1"/>
    <property type="match status" value="1"/>
</dbReference>
<evidence type="ECO:0000256" key="10">
    <source>
        <dbReference type="ARBA" id="ARBA00047630"/>
    </source>
</evidence>
<comment type="caution">
    <text evidence="12">Lacks conserved residue(s) required for the propagation of feature annotation.</text>
</comment>
<reference evidence="14 15" key="1">
    <citation type="submission" date="2015-10" db="EMBL/GenBank/DDBJ databases">
        <title>Metagenome-Assembled Genomes uncover a global brackish microbiome.</title>
        <authorList>
            <person name="Hugerth L.W."/>
            <person name="Larsson J."/>
            <person name="Alneberg J."/>
            <person name="Lindh M.V."/>
            <person name="Legrand C."/>
            <person name="Pinhassi J."/>
            <person name="Andersson A.F."/>
        </authorList>
    </citation>
    <scope>NUCLEOTIDE SEQUENCE [LARGE SCALE GENOMIC DNA]</scope>
    <source>
        <strain evidence="14">BACL1 MAG-120820-bin45</strain>
    </source>
</reference>
<proteinExistence type="inferred from homology"/>
<evidence type="ECO:0000256" key="3">
    <source>
        <dbReference type="ARBA" id="ARBA00006904"/>
    </source>
</evidence>
<protein>
    <recommendedName>
        <fullName evidence="12">Phosphoserine aminotransferase</fullName>
        <ecNumber evidence="12">2.6.1.52</ecNumber>
    </recommendedName>
    <alternativeName>
        <fullName evidence="12">Phosphohydroxythreonine aminotransferase</fullName>
        <shortName evidence="12">PSAT</shortName>
    </alternativeName>
</protein>
<dbReference type="InterPro" id="IPR015421">
    <property type="entry name" value="PyrdxlP-dep_Trfase_major"/>
</dbReference>
<evidence type="ECO:0000256" key="1">
    <source>
        <dbReference type="ARBA" id="ARBA00004915"/>
    </source>
</evidence>
<keyword evidence="8 12" id="KW-0664">Pyridoxine biosynthesis</keyword>
<dbReference type="InterPro" id="IPR022278">
    <property type="entry name" value="Pser_aminoTfrase"/>
</dbReference>
<name>A0A0R2UEK4_9GAMM</name>
<evidence type="ECO:0000256" key="2">
    <source>
        <dbReference type="ARBA" id="ARBA00005099"/>
    </source>
</evidence>
<dbReference type="InterPro" id="IPR000192">
    <property type="entry name" value="Aminotrans_V_dom"/>
</dbReference>
<evidence type="ECO:0000256" key="5">
    <source>
        <dbReference type="ARBA" id="ARBA00022605"/>
    </source>
</evidence>
<dbReference type="InterPro" id="IPR015424">
    <property type="entry name" value="PyrdxlP-dep_Trfase"/>
</dbReference>
<evidence type="ECO:0000256" key="8">
    <source>
        <dbReference type="ARBA" id="ARBA00023096"/>
    </source>
</evidence>
<comment type="similarity">
    <text evidence="3 12">Belongs to the class-V pyridoxal-phosphate-dependent aminotransferase family. SerC subfamily.</text>
</comment>
<keyword evidence="7 12" id="KW-0663">Pyridoxal phosphate</keyword>
<comment type="pathway">
    <text evidence="2 12">Amino-acid biosynthesis; L-serine biosynthesis; L-serine from 3-phospho-D-glycerate: step 2/3.</text>
</comment>
<gene>
    <name evidence="12" type="primary">serC</name>
    <name evidence="14" type="ORF">ABS10_06820</name>
</gene>
<feature type="binding site" evidence="12">
    <location>
        <position position="41"/>
    </location>
    <ligand>
        <name>L-glutamate</name>
        <dbReference type="ChEBI" id="CHEBI:29985"/>
    </ligand>
</feature>
<keyword evidence="12" id="KW-0963">Cytoplasm</keyword>
<keyword evidence="9 12" id="KW-0718">Serine biosynthesis</keyword>
<dbReference type="SUPFAM" id="SSF53383">
    <property type="entry name" value="PLP-dependent transferases"/>
    <property type="match status" value="1"/>
</dbReference>
<evidence type="ECO:0000313" key="14">
    <source>
        <dbReference type="EMBL" id="KRO95803.1"/>
    </source>
</evidence>
<evidence type="ECO:0000256" key="4">
    <source>
        <dbReference type="ARBA" id="ARBA00022576"/>
    </source>
</evidence>
<evidence type="ECO:0000256" key="9">
    <source>
        <dbReference type="ARBA" id="ARBA00023299"/>
    </source>
</evidence>
<dbReference type="Proteomes" id="UP000051027">
    <property type="component" value="Unassembled WGS sequence"/>
</dbReference>
<feature type="modified residue" description="N6-(pyridoxal phosphate)lysine" evidence="12">
    <location>
        <position position="193"/>
    </location>
</feature>
<dbReference type="NCBIfam" id="TIGR01364">
    <property type="entry name" value="serC_1"/>
    <property type="match status" value="1"/>
</dbReference>
<dbReference type="InterPro" id="IPR015422">
    <property type="entry name" value="PyrdxlP-dep_Trfase_small"/>
</dbReference>
<dbReference type="UniPathway" id="UPA00135">
    <property type="reaction ID" value="UER00197"/>
</dbReference>
<comment type="subcellular location">
    <subcellularLocation>
        <location evidence="12">Cytoplasm</location>
    </subcellularLocation>
</comment>
<feature type="domain" description="Aminotransferase class V" evidence="13">
    <location>
        <begin position="4"/>
        <end position="345"/>
    </location>
</feature>
<keyword evidence="5 12" id="KW-0028">Amino-acid biosynthesis</keyword>